<dbReference type="KEGG" id="smag:AN936_02365"/>
<reference evidence="3 4" key="1">
    <citation type="journal article" date="2015" name="Genome Announc.">
        <title>Complete Genome Sequence of Polypropylene Glycol- and Polyethylene Glycol-Degrading Sphingopyxis macrogoltabida Strain EY-1.</title>
        <authorList>
            <person name="Ohtsubo Y."/>
            <person name="Nagata Y."/>
            <person name="Numata M."/>
            <person name="Tsuchikane K."/>
            <person name="Hosoyama A."/>
            <person name="Yamazoe A."/>
            <person name="Tsuda M."/>
            <person name="Fujita N."/>
            <person name="Kawai F."/>
        </authorList>
    </citation>
    <scope>NUCLEOTIDE SEQUENCE [LARGE SCALE GENOMIC DNA]</scope>
    <source>
        <strain evidence="3 4">EY-1</strain>
    </source>
</reference>
<accession>A0A0N9UUJ6</accession>
<organism evidence="3 4">
    <name type="scientific">Sphingopyxis macrogoltabida</name>
    <name type="common">Sphingomonas macrogoltabidus</name>
    <dbReference type="NCBI Taxonomy" id="33050"/>
    <lineage>
        <taxon>Bacteria</taxon>
        <taxon>Pseudomonadati</taxon>
        <taxon>Pseudomonadota</taxon>
        <taxon>Alphaproteobacteria</taxon>
        <taxon>Sphingomonadales</taxon>
        <taxon>Sphingomonadaceae</taxon>
        <taxon>Sphingopyxis</taxon>
    </lineage>
</organism>
<evidence type="ECO:0000256" key="2">
    <source>
        <dbReference type="SAM" id="SignalP"/>
    </source>
</evidence>
<sequence>MSRNMHSVARQFLLLLVIVALGATGIGTCANAAAAELATAAIPCADMTMADQDPVASSQQQHPGQKLPGSDGTDDCARKCHGPAFAAPLPRLSDQPMMLAVWHAAPLSHFTGIDAPPATPPPRLA</sequence>
<keyword evidence="2" id="KW-0732">Signal</keyword>
<evidence type="ECO:0000256" key="1">
    <source>
        <dbReference type="SAM" id="MobiDB-lite"/>
    </source>
</evidence>
<evidence type="ECO:0000313" key="4">
    <source>
        <dbReference type="Proteomes" id="UP000058074"/>
    </source>
</evidence>
<feature type="chain" id="PRO_5006039060" evidence="2">
    <location>
        <begin position="35"/>
        <end position="125"/>
    </location>
</feature>
<dbReference type="Proteomes" id="UP000058074">
    <property type="component" value="Chromosome"/>
</dbReference>
<dbReference type="EMBL" id="CP012700">
    <property type="protein sequence ID" value="ALH79256.1"/>
    <property type="molecule type" value="Genomic_DNA"/>
</dbReference>
<protein>
    <submittedName>
        <fullName evidence="3">Uncharacterized protein</fullName>
    </submittedName>
</protein>
<proteinExistence type="predicted"/>
<name>A0A0N9UUJ6_SPHMC</name>
<dbReference type="PATRIC" id="fig|33050.5.peg.494"/>
<evidence type="ECO:0000313" key="3">
    <source>
        <dbReference type="EMBL" id="ALH79256.1"/>
    </source>
</evidence>
<feature type="signal peptide" evidence="2">
    <location>
        <begin position="1"/>
        <end position="34"/>
    </location>
</feature>
<feature type="region of interest" description="Disordered" evidence="1">
    <location>
        <begin position="52"/>
        <end position="76"/>
    </location>
</feature>
<gene>
    <name evidence="3" type="ORF">AN936_02365</name>
</gene>
<dbReference type="AlphaFoldDB" id="A0A0N9UUJ6"/>